<gene>
    <name evidence="1" type="ORF">HXK03_06115</name>
</gene>
<protein>
    <submittedName>
        <fullName evidence="1">Uncharacterized protein</fullName>
    </submittedName>
</protein>
<dbReference type="EMBL" id="JABZFZ010000316">
    <property type="protein sequence ID" value="MBF0940435.1"/>
    <property type="molecule type" value="Genomic_DNA"/>
</dbReference>
<comment type="caution">
    <text evidence="1">The sequence shown here is derived from an EMBL/GenBank/DDBJ whole genome shotgun (WGS) entry which is preliminary data.</text>
</comment>
<accession>A0A929N2J0</accession>
<organism evidence="1 2">
    <name type="scientific">Schaalia georgiae</name>
    <dbReference type="NCBI Taxonomy" id="52768"/>
    <lineage>
        <taxon>Bacteria</taxon>
        <taxon>Bacillati</taxon>
        <taxon>Actinomycetota</taxon>
        <taxon>Actinomycetes</taxon>
        <taxon>Actinomycetales</taxon>
        <taxon>Actinomycetaceae</taxon>
        <taxon>Schaalia</taxon>
    </lineage>
</organism>
<dbReference type="Proteomes" id="UP000718630">
    <property type="component" value="Unassembled WGS sequence"/>
</dbReference>
<dbReference type="AlphaFoldDB" id="A0A929N2J0"/>
<proteinExistence type="predicted"/>
<name>A0A929N2J0_9ACTO</name>
<reference evidence="1" key="1">
    <citation type="submission" date="2020-04" db="EMBL/GenBank/DDBJ databases">
        <title>Deep metagenomics examines the oral microbiome during advanced dental caries in children, revealing novel taxa and co-occurrences with host molecules.</title>
        <authorList>
            <person name="Baker J.L."/>
            <person name="Morton J.T."/>
            <person name="Dinis M."/>
            <person name="Alvarez R."/>
            <person name="Tran N.C."/>
            <person name="Knight R."/>
            <person name="Edlund A."/>
        </authorList>
    </citation>
    <scope>NUCLEOTIDE SEQUENCE</scope>
    <source>
        <strain evidence="1">JCVI_32_bin.64</strain>
    </source>
</reference>
<evidence type="ECO:0000313" key="1">
    <source>
        <dbReference type="EMBL" id="MBF0940435.1"/>
    </source>
</evidence>
<sequence>MSGDDNSGQGTALPAAGSRVRSGLLWFGARSRATIPQIEPLVRALR</sequence>
<feature type="non-terminal residue" evidence="1">
    <location>
        <position position="46"/>
    </location>
</feature>
<evidence type="ECO:0000313" key="2">
    <source>
        <dbReference type="Proteomes" id="UP000718630"/>
    </source>
</evidence>